<dbReference type="Pfam" id="PF00004">
    <property type="entry name" value="AAA"/>
    <property type="match status" value="1"/>
</dbReference>
<feature type="domain" description="AAA+ ATPase" evidence="2">
    <location>
        <begin position="42"/>
        <end position="225"/>
    </location>
</feature>
<proteinExistence type="predicted"/>
<organism evidence="3 4">
    <name type="scientific">Halogeometricum salsisoli</name>
    <dbReference type="NCBI Taxonomy" id="2950536"/>
    <lineage>
        <taxon>Archaea</taxon>
        <taxon>Methanobacteriati</taxon>
        <taxon>Methanobacteriota</taxon>
        <taxon>Stenosarchaea group</taxon>
        <taxon>Halobacteria</taxon>
        <taxon>Halobacteriales</taxon>
        <taxon>Haloferacaceae</taxon>
        <taxon>Halogeometricum</taxon>
    </lineage>
</organism>
<evidence type="ECO:0000313" key="4">
    <source>
        <dbReference type="Proteomes" id="UP001257060"/>
    </source>
</evidence>
<protein>
    <submittedName>
        <fullName evidence="3">MoxR family ATPase</fullName>
    </submittedName>
</protein>
<feature type="region of interest" description="Disordered" evidence="1">
    <location>
        <begin position="102"/>
        <end position="129"/>
    </location>
</feature>
<accession>A0ABU2GAM2</accession>
<reference evidence="3 4" key="1">
    <citation type="submission" date="2022-06" db="EMBL/GenBank/DDBJ databases">
        <title>Halogeometricum sp. a new haloarchaeum isolate from saline soil.</title>
        <authorList>
            <person name="Strakova D."/>
            <person name="Galisteo C."/>
            <person name="Sanchez-Porro C."/>
            <person name="Ventosa A."/>
        </authorList>
    </citation>
    <scope>NUCLEOTIDE SEQUENCE [LARGE SCALE GENOMIC DNA]</scope>
    <source>
        <strain evidence="3 4">S1BR25-6</strain>
    </source>
</reference>
<sequence length="347" mass="37060">MTDRPTTAFADVTEAEIRAAFEAEDYVAEDDIVTTVLLALRLGKPLLVEGEPGAGKTELAKVLAARFGSELVRLQCYEGLTAEHALYEWNYAKQLLAVQSGGAGPGGGGNAATDADLGPGPDADPRDPSVFTEEYLLERPLLRALRSDADRPPVLLVDEIDRADDEFEALLLEVLSDFQVSVPELGTVRAARPPVVVVTSNRTRALSDALKRRCLYLHVAPPSFEKETTILERKVPELDGLVASELAAMAARLREEPLRKPPGAAETIDWARAVAALRDGGGGGDAGGVGADIADSAAEDGADEELSPETVRNTLGCLLKEVEDVERVDDRLLEELLAAAERARSEA</sequence>
<evidence type="ECO:0000259" key="2">
    <source>
        <dbReference type="SMART" id="SM00382"/>
    </source>
</evidence>
<dbReference type="SMART" id="SM00382">
    <property type="entry name" value="AAA"/>
    <property type="match status" value="1"/>
</dbReference>
<dbReference type="InterPro" id="IPR050764">
    <property type="entry name" value="CbbQ/NirQ/NorQ/GpvN"/>
</dbReference>
<dbReference type="EMBL" id="JAMQOP010000001">
    <property type="protein sequence ID" value="MDS0297794.1"/>
    <property type="molecule type" value="Genomic_DNA"/>
</dbReference>
<comment type="caution">
    <text evidence="3">The sequence shown here is derived from an EMBL/GenBank/DDBJ whole genome shotgun (WGS) entry which is preliminary data.</text>
</comment>
<dbReference type="PANTHER" id="PTHR42759:SF1">
    <property type="entry name" value="MAGNESIUM-CHELATASE SUBUNIT CHLD"/>
    <property type="match status" value="1"/>
</dbReference>
<dbReference type="SUPFAM" id="SSF52540">
    <property type="entry name" value="P-loop containing nucleoside triphosphate hydrolases"/>
    <property type="match status" value="1"/>
</dbReference>
<name>A0ABU2GAM2_9EURY</name>
<evidence type="ECO:0000256" key="1">
    <source>
        <dbReference type="SAM" id="MobiDB-lite"/>
    </source>
</evidence>
<dbReference type="InterPro" id="IPR003593">
    <property type="entry name" value="AAA+_ATPase"/>
</dbReference>
<dbReference type="PANTHER" id="PTHR42759">
    <property type="entry name" value="MOXR FAMILY PROTEIN"/>
    <property type="match status" value="1"/>
</dbReference>
<dbReference type="InterPro" id="IPR027417">
    <property type="entry name" value="P-loop_NTPase"/>
</dbReference>
<dbReference type="InterPro" id="IPR003959">
    <property type="entry name" value="ATPase_AAA_core"/>
</dbReference>
<dbReference type="Proteomes" id="UP001257060">
    <property type="component" value="Unassembled WGS sequence"/>
</dbReference>
<dbReference type="RefSeq" id="WP_310922623.1">
    <property type="nucleotide sequence ID" value="NZ_JAMQOP010000001.1"/>
</dbReference>
<dbReference type="Gene3D" id="3.40.50.300">
    <property type="entry name" value="P-loop containing nucleotide triphosphate hydrolases"/>
    <property type="match status" value="1"/>
</dbReference>
<feature type="compositionally biased region" description="Low complexity" evidence="1">
    <location>
        <begin position="111"/>
        <end position="121"/>
    </location>
</feature>
<evidence type="ECO:0000313" key="3">
    <source>
        <dbReference type="EMBL" id="MDS0297794.1"/>
    </source>
</evidence>
<gene>
    <name evidence="3" type="ORF">NDI76_03485</name>
</gene>
<keyword evidence="4" id="KW-1185">Reference proteome</keyword>